<dbReference type="Pfam" id="PF02578">
    <property type="entry name" value="Cu-oxidase_4"/>
    <property type="match status" value="1"/>
</dbReference>
<evidence type="ECO:0000313" key="15">
    <source>
        <dbReference type="EMBL" id="CAB4873981.1"/>
    </source>
</evidence>
<reference evidence="10" key="1">
    <citation type="submission" date="2020-05" db="EMBL/GenBank/DDBJ databases">
        <authorList>
            <person name="Chiriac C."/>
            <person name="Salcher M."/>
            <person name="Ghai R."/>
            <person name="Kavagutti S V."/>
        </authorList>
    </citation>
    <scope>NUCLEOTIDE SEQUENCE</scope>
</reference>
<keyword evidence="6" id="KW-0862">Zinc</keyword>
<comment type="similarity">
    <text evidence="2">Belongs to the purine nucleoside phosphorylase YfiH/LACC1 family.</text>
</comment>
<dbReference type="EMBL" id="CAEZZW010000002">
    <property type="protein sequence ID" value="CAB4776959.1"/>
    <property type="molecule type" value="Genomic_DNA"/>
</dbReference>
<dbReference type="EMBL" id="CAESAE010000001">
    <property type="protein sequence ID" value="CAB4329965.1"/>
    <property type="molecule type" value="Genomic_DNA"/>
</dbReference>
<name>A0A6J5YHH3_9ZZZZ</name>
<dbReference type="EMBL" id="CAFBOC010000004">
    <property type="protein sequence ID" value="CAB4972441.1"/>
    <property type="molecule type" value="Genomic_DNA"/>
</dbReference>
<evidence type="ECO:0000256" key="6">
    <source>
        <dbReference type="ARBA" id="ARBA00022833"/>
    </source>
</evidence>
<keyword evidence="4" id="KW-0479">Metal-binding</keyword>
<evidence type="ECO:0000313" key="17">
    <source>
        <dbReference type="EMBL" id="CAB4972441.1"/>
    </source>
</evidence>
<dbReference type="SUPFAM" id="SSF64438">
    <property type="entry name" value="CNF1/YfiH-like putative cysteine hydrolases"/>
    <property type="match status" value="1"/>
</dbReference>
<comment type="catalytic activity">
    <reaction evidence="7">
        <text>adenosine + H2O + H(+) = inosine + NH4(+)</text>
        <dbReference type="Rhea" id="RHEA:24408"/>
        <dbReference type="ChEBI" id="CHEBI:15377"/>
        <dbReference type="ChEBI" id="CHEBI:15378"/>
        <dbReference type="ChEBI" id="CHEBI:16335"/>
        <dbReference type="ChEBI" id="CHEBI:17596"/>
        <dbReference type="ChEBI" id="CHEBI:28938"/>
        <dbReference type="EC" id="3.5.4.4"/>
    </reaction>
    <physiologicalReaction direction="left-to-right" evidence="7">
        <dbReference type="Rhea" id="RHEA:24409"/>
    </physiologicalReaction>
</comment>
<dbReference type="PANTHER" id="PTHR30616">
    <property type="entry name" value="UNCHARACTERIZED PROTEIN YFIH"/>
    <property type="match status" value="1"/>
</dbReference>
<dbReference type="Gene3D" id="3.60.140.10">
    <property type="entry name" value="CNF1/YfiH-like putative cysteine hydrolases"/>
    <property type="match status" value="1"/>
</dbReference>
<comment type="catalytic activity">
    <reaction evidence="8">
        <text>adenosine + phosphate = alpha-D-ribose 1-phosphate + adenine</text>
        <dbReference type="Rhea" id="RHEA:27642"/>
        <dbReference type="ChEBI" id="CHEBI:16335"/>
        <dbReference type="ChEBI" id="CHEBI:16708"/>
        <dbReference type="ChEBI" id="CHEBI:43474"/>
        <dbReference type="ChEBI" id="CHEBI:57720"/>
        <dbReference type="EC" id="2.4.2.1"/>
    </reaction>
    <physiologicalReaction direction="left-to-right" evidence="8">
        <dbReference type="Rhea" id="RHEA:27643"/>
    </physiologicalReaction>
</comment>
<evidence type="ECO:0000256" key="8">
    <source>
        <dbReference type="ARBA" id="ARBA00048968"/>
    </source>
</evidence>
<dbReference type="EMBL" id="CAFBNH010000002">
    <property type="protein sequence ID" value="CAB4939054.1"/>
    <property type="molecule type" value="Genomic_DNA"/>
</dbReference>
<evidence type="ECO:0000256" key="1">
    <source>
        <dbReference type="ARBA" id="ARBA00000553"/>
    </source>
</evidence>
<gene>
    <name evidence="11" type="ORF">UFOPK2510_00399</name>
    <name evidence="12" type="ORF">UFOPK2718_00284</name>
    <name evidence="13" type="ORF">UFOPK2936_00589</name>
    <name evidence="14" type="ORF">UFOPK3174_01051</name>
    <name evidence="15" type="ORF">UFOPK3328_01241</name>
    <name evidence="16" type="ORF">UFOPK3779_00394</name>
    <name evidence="17" type="ORF">UFOPK3913_00539</name>
    <name evidence="10" type="ORF">UFOPK4107_00081</name>
</gene>
<dbReference type="AlphaFoldDB" id="A0A6J5YHH3"/>
<dbReference type="NCBIfam" id="TIGR00726">
    <property type="entry name" value="peptidoglycan editing factor PgeF"/>
    <property type="match status" value="1"/>
</dbReference>
<dbReference type="GO" id="GO:0017061">
    <property type="term" value="F:S-methyl-5-thioadenosine phosphorylase activity"/>
    <property type="evidence" value="ECO:0007669"/>
    <property type="project" value="UniProtKB-EC"/>
</dbReference>
<dbReference type="EMBL" id="CAFBLD010000008">
    <property type="protein sequence ID" value="CAB4873981.1"/>
    <property type="molecule type" value="Genomic_DNA"/>
</dbReference>
<dbReference type="CDD" id="cd16833">
    <property type="entry name" value="YfiH"/>
    <property type="match status" value="1"/>
</dbReference>
<dbReference type="InterPro" id="IPR003730">
    <property type="entry name" value="Cu_polyphenol_OxRdtase"/>
</dbReference>
<organism evidence="10">
    <name type="scientific">freshwater metagenome</name>
    <dbReference type="NCBI Taxonomy" id="449393"/>
    <lineage>
        <taxon>unclassified sequences</taxon>
        <taxon>metagenomes</taxon>
        <taxon>ecological metagenomes</taxon>
    </lineage>
</organism>
<proteinExistence type="inferred from homology"/>
<accession>A0A6J5YHH3</accession>
<sequence>MASTLFTQRHSPYKGKSVGAYSSFNLALHVGDDSEAVERNRFSLSRDVGPSVYMNQVHGNSVVIVDSHVIAQPTADALVTQEANVALVVLVADCIPLLLWDNKESCIAAAHVGRRGLTNGITSNVLEIMRIMGARDIQASIGPSICGACYEVGDDVFQEVVDLFPLAQCKSHRGGRSLDLSKALEAHLLADGVEVVARGGCTNEDENYFSYRRDGHTGRQAGVIWL</sequence>
<dbReference type="GO" id="GO:0005507">
    <property type="term" value="F:copper ion binding"/>
    <property type="evidence" value="ECO:0007669"/>
    <property type="project" value="TreeGrafter"/>
</dbReference>
<comment type="catalytic activity">
    <reaction evidence="9">
        <text>S-methyl-5'-thioadenosine + phosphate = 5-(methylsulfanyl)-alpha-D-ribose 1-phosphate + adenine</text>
        <dbReference type="Rhea" id="RHEA:11852"/>
        <dbReference type="ChEBI" id="CHEBI:16708"/>
        <dbReference type="ChEBI" id="CHEBI:17509"/>
        <dbReference type="ChEBI" id="CHEBI:43474"/>
        <dbReference type="ChEBI" id="CHEBI:58533"/>
        <dbReference type="EC" id="2.4.2.28"/>
    </reaction>
    <physiologicalReaction direction="left-to-right" evidence="9">
        <dbReference type="Rhea" id="RHEA:11853"/>
    </physiologicalReaction>
</comment>
<evidence type="ECO:0000256" key="7">
    <source>
        <dbReference type="ARBA" id="ARBA00047989"/>
    </source>
</evidence>
<dbReference type="EMBL" id="CAFABH010000017">
    <property type="protein sequence ID" value="CAB4830676.1"/>
    <property type="molecule type" value="Genomic_DNA"/>
</dbReference>
<dbReference type="EMBL" id="CAEZXO010000002">
    <property type="protein sequence ID" value="CAB4686822.1"/>
    <property type="molecule type" value="Genomic_DNA"/>
</dbReference>
<evidence type="ECO:0000256" key="3">
    <source>
        <dbReference type="ARBA" id="ARBA00022679"/>
    </source>
</evidence>
<keyword evidence="5" id="KW-0378">Hydrolase</keyword>
<evidence type="ECO:0000313" key="16">
    <source>
        <dbReference type="EMBL" id="CAB4939054.1"/>
    </source>
</evidence>
<evidence type="ECO:0000256" key="5">
    <source>
        <dbReference type="ARBA" id="ARBA00022801"/>
    </source>
</evidence>
<evidence type="ECO:0000313" key="11">
    <source>
        <dbReference type="EMBL" id="CAB4686822.1"/>
    </source>
</evidence>
<protein>
    <submittedName>
        <fullName evidence="10">Unannotated protein</fullName>
    </submittedName>
</protein>
<evidence type="ECO:0000313" key="10">
    <source>
        <dbReference type="EMBL" id="CAB4329965.1"/>
    </source>
</evidence>
<dbReference type="EMBL" id="CAEZYM010000002">
    <property type="protein sequence ID" value="CAB4718422.1"/>
    <property type="molecule type" value="Genomic_DNA"/>
</dbReference>
<dbReference type="GO" id="GO:0016787">
    <property type="term" value="F:hydrolase activity"/>
    <property type="evidence" value="ECO:0007669"/>
    <property type="project" value="UniProtKB-KW"/>
</dbReference>
<evidence type="ECO:0000313" key="14">
    <source>
        <dbReference type="EMBL" id="CAB4830676.1"/>
    </source>
</evidence>
<evidence type="ECO:0000256" key="9">
    <source>
        <dbReference type="ARBA" id="ARBA00049893"/>
    </source>
</evidence>
<keyword evidence="3" id="KW-0808">Transferase</keyword>
<evidence type="ECO:0000256" key="4">
    <source>
        <dbReference type="ARBA" id="ARBA00022723"/>
    </source>
</evidence>
<dbReference type="PANTHER" id="PTHR30616:SF2">
    <property type="entry name" value="PURINE NUCLEOSIDE PHOSPHORYLASE LACC1"/>
    <property type="match status" value="1"/>
</dbReference>
<evidence type="ECO:0000313" key="12">
    <source>
        <dbReference type="EMBL" id="CAB4718422.1"/>
    </source>
</evidence>
<evidence type="ECO:0000313" key="13">
    <source>
        <dbReference type="EMBL" id="CAB4776959.1"/>
    </source>
</evidence>
<comment type="catalytic activity">
    <reaction evidence="1">
        <text>inosine + phosphate = alpha-D-ribose 1-phosphate + hypoxanthine</text>
        <dbReference type="Rhea" id="RHEA:27646"/>
        <dbReference type="ChEBI" id="CHEBI:17368"/>
        <dbReference type="ChEBI" id="CHEBI:17596"/>
        <dbReference type="ChEBI" id="CHEBI:43474"/>
        <dbReference type="ChEBI" id="CHEBI:57720"/>
        <dbReference type="EC" id="2.4.2.1"/>
    </reaction>
    <physiologicalReaction direction="left-to-right" evidence="1">
        <dbReference type="Rhea" id="RHEA:27647"/>
    </physiologicalReaction>
</comment>
<dbReference type="InterPro" id="IPR038371">
    <property type="entry name" value="Cu_polyphenol_OxRdtase_sf"/>
</dbReference>
<dbReference type="InterPro" id="IPR011324">
    <property type="entry name" value="Cytotoxic_necrot_fac-like_cat"/>
</dbReference>
<evidence type="ECO:0000256" key="2">
    <source>
        <dbReference type="ARBA" id="ARBA00007353"/>
    </source>
</evidence>